<accession>Q65QM0</accession>
<proteinExistence type="predicted"/>
<dbReference type="HOGENOM" id="CLU_3365763_0_0_6"/>
<protein>
    <submittedName>
        <fullName evidence="1">Uncharacterized protein</fullName>
    </submittedName>
</protein>
<dbReference type="Proteomes" id="UP000000607">
    <property type="component" value="Chromosome"/>
</dbReference>
<reference evidence="1 2" key="1">
    <citation type="journal article" date="2004" name="Nat. Biotechnol.">
        <title>The genome sequence of the capnophilic rumen bacterium Mannheimia succiniciproducens.</title>
        <authorList>
            <person name="Hong S.H."/>
            <person name="Kim J.S."/>
            <person name="Lee S.Y."/>
            <person name="In Y.H."/>
            <person name="Choi S.S."/>
            <person name="Rih J.-K."/>
            <person name="Kim C.H."/>
            <person name="Jeong H."/>
            <person name="Hur C.G."/>
            <person name="Kim J.J."/>
        </authorList>
    </citation>
    <scope>NUCLEOTIDE SEQUENCE [LARGE SCALE GENOMIC DNA]</scope>
    <source>
        <strain evidence="2">KCTC 0769BP / MBEL55E</strain>
    </source>
</reference>
<sequence>MWNFCSGWFEFEILPKLTALLENRAKIIEHYAIVF</sequence>
<evidence type="ECO:0000313" key="1">
    <source>
        <dbReference type="EMBL" id="AAU38740.1"/>
    </source>
</evidence>
<organism evidence="1 2">
    <name type="scientific">Mannheimia succiniciproducens (strain KCTC 0769BP / MBEL55E)</name>
    <dbReference type="NCBI Taxonomy" id="221988"/>
    <lineage>
        <taxon>Bacteria</taxon>
        <taxon>Pseudomonadati</taxon>
        <taxon>Pseudomonadota</taxon>
        <taxon>Gammaproteobacteria</taxon>
        <taxon>Pasteurellales</taxon>
        <taxon>Pasteurellaceae</taxon>
        <taxon>Basfia</taxon>
    </lineage>
</organism>
<dbReference type="AlphaFoldDB" id="Q65QM0"/>
<keyword evidence="2" id="KW-1185">Reference proteome</keyword>
<evidence type="ECO:0000313" key="2">
    <source>
        <dbReference type="Proteomes" id="UP000000607"/>
    </source>
</evidence>
<gene>
    <name evidence="1" type="ordered locus">MS2133</name>
</gene>
<dbReference type="STRING" id="221988.MS2133"/>
<dbReference type="KEGG" id="msu:MS2133"/>
<dbReference type="EMBL" id="AE016827">
    <property type="protein sequence ID" value="AAU38740.1"/>
    <property type="molecule type" value="Genomic_DNA"/>
</dbReference>
<name>Q65QM0_MANSM</name>